<evidence type="ECO:0000313" key="3">
    <source>
        <dbReference type="Proteomes" id="UP000007383"/>
    </source>
</evidence>
<gene>
    <name evidence="2" type="ordered locus">Spiaf_1835</name>
</gene>
<dbReference type="HOGENOM" id="CLU_2791871_0_0_12"/>
<dbReference type="Proteomes" id="UP000007383">
    <property type="component" value="Chromosome"/>
</dbReference>
<feature type="transmembrane region" description="Helical" evidence="1">
    <location>
        <begin position="12"/>
        <end position="31"/>
    </location>
</feature>
<accession>H9UK49</accession>
<dbReference type="AlphaFoldDB" id="H9UK49"/>
<protein>
    <submittedName>
        <fullName evidence="2">Uncharacterized protein</fullName>
    </submittedName>
</protein>
<dbReference type="RefSeq" id="WP_014455875.1">
    <property type="nucleotide sequence ID" value="NC_017098.1"/>
</dbReference>
<name>H9UK49_SPIAZ</name>
<organism evidence="2 3">
    <name type="scientific">Spirochaeta africana (strain ATCC 700263 / DSM 8902 / Z-7692)</name>
    <dbReference type="NCBI Taxonomy" id="889378"/>
    <lineage>
        <taxon>Bacteria</taxon>
        <taxon>Pseudomonadati</taxon>
        <taxon>Spirochaetota</taxon>
        <taxon>Spirochaetia</taxon>
        <taxon>Spirochaetales</taxon>
        <taxon>Spirochaetaceae</taxon>
        <taxon>Spirochaeta</taxon>
    </lineage>
</organism>
<reference evidence="3" key="1">
    <citation type="journal article" date="2013" name="Stand. Genomic Sci.">
        <title>Complete genome sequence of the halophilic bacterium Spirochaeta africana type strain (Z-7692(T)) from the alkaline Lake Magadi in the East African Rift.</title>
        <authorList>
            <person name="Liolos K."/>
            <person name="Abt B."/>
            <person name="Scheuner C."/>
            <person name="Teshima H."/>
            <person name="Held B."/>
            <person name="Lapidus A."/>
            <person name="Nolan M."/>
            <person name="Lucas S."/>
            <person name="Deshpande S."/>
            <person name="Cheng J.F."/>
            <person name="Tapia R."/>
            <person name="Goodwin L.A."/>
            <person name="Pitluck S."/>
            <person name="Pagani I."/>
            <person name="Ivanova N."/>
            <person name="Mavromatis K."/>
            <person name="Mikhailova N."/>
            <person name="Huntemann M."/>
            <person name="Pati A."/>
            <person name="Chen A."/>
            <person name="Palaniappan K."/>
            <person name="Land M."/>
            <person name="Rohde M."/>
            <person name="Tindall B.J."/>
            <person name="Detter J.C."/>
            <person name="Goker M."/>
            <person name="Bristow J."/>
            <person name="Eisen J.A."/>
            <person name="Markowitz V."/>
            <person name="Hugenholtz P."/>
            <person name="Woyke T."/>
            <person name="Klenk H.P."/>
            <person name="Kyrpides N.C."/>
        </authorList>
    </citation>
    <scope>NUCLEOTIDE SEQUENCE</scope>
    <source>
        <strain evidence="3">ATCC 700263 / DSM 8902 / Z-7692</strain>
    </source>
</reference>
<keyword evidence="1" id="KW-0472">Membrane</keyword>
<proteinExistence type="predicted"/>
<dbReference type="KEGG" id="sfc:Spiaf_1835"/>
<dbReference type="STRING" id="889378.Spiaf_1835"/>
<dbReference type="EMBL" id="CP003282">
    <property type="protein sequence ID" value="AFG37892.1"/>
    <property type="molecule type" value="Genomic_DNA"/>
</dbReference>
<dbReference type="PATRIC" id="fig|889378.3.peg.1825"/>
<keyword evidence="1" id="KW-0812">Transmembrane</keyword>
<sequence length="68" mass="7214">MTGCRGWLLPDCLLAAAAVVFGSIMIGALLGSNTSLLSRTEAAHSSISRENLRALQLLYGAPEEFHDP</sequence>
<keyword evidence="3" id="KW-1185">Reference proteome</keyword>
<keyword evidence="1" id="KW-1133">Transmembrane helix</keyword>
<evidence type="ECO:0000313" key="2">
    <source>
        <dbReference type="EMBL" id="AFG37892.1"/>
    </source>
</evidence>
<evidence type="ECO:0000256" key="1">
    <source>
        <dbReference type="SAM" id="Phobius"/>
    </source>
</evidence>